<feature type="transmembrane region" description="Helical" evidence="1">
    <location>
        <begin position="39"/>
        <end position="58"/>
    </location>
</feature>
<keyword evidence="3" id="KW-1185">Reference proteome</keyword>
<keyword evidence="1" id="KW-1133">Transmembrane helix</keyword>
<dbReference type="KEGG" id="ndv:NDEV_0010"/>
<evidence type="ECO:0000313" key="3">
    <source>
        <dbReference type="Proteomes" id="UP000196239"/>
    </source>
</evidence>
<reference evidence="3" key="1">
    <citation type="submission" date="2015-10" db="EMBL/GenBank/DDBJ databases">
        <authorList>
            <person name="Lehtovirta-Morley L.E."/>
            <person name="Vieille C."/>
        </authorList>
    </citation>
    <scope>NUCLEOTIDE SEQUENCE [LARGE SCALE GENOMIC DNA]</scope>
</reference>
<evidence type="ECO:0000256" key="1">
    <source>
        <dbReference type="SAM" id="Phobius"/>
    </source>
</evidence>
<keyword evidence="1" id="KW-0472">Membrane</keyword>
<organism evidence="2 3">
    <name type="scientific">Nitrosotalea devaniterrae</name>
    <dbReference type="NCBI Taxonomy" id="1078905"/>
    <lineage>
        <taxon>Archaea</taxon>
        <taxon>Nitrososphaerota</taxon>
        <taxon>Nitrososphaeria</taxon>
        <taxon>Nitrosotaleales</taxon>
        <taxon>Nitrosotaleaceae</taxon>
        <taxon>Nitrosotalea</taxon>
    </lineage>
</organism>
<gene>
    <name evidence="2" type="ORF">NDEV_0010</name>
</gene>
<feature type="transmembrane region" description="Helical" evidence="1">
    <location>
        <begin position="12"/>
        <end position="33"/>
    </location>
</feature>
<name>A0A128A0A1_9ARCH</name>
<feature type="transmembrane region" description="Helical" evidence="1">
    <location>
        <begin position="70"/>
        <end position="89"/>
    </location>
</feature>
<proteinExistence type="predicted"/>
<dbReference type="Proteomes" id="UP000196239">
    <property type="component" value="Chromosome 1"/>
</dbReference>
<protein>
    <submittedName>
        <fullName evidence="2">Uncharacterized protein</fullName>
    </submittedName>
</protein>
<accession>A0A128A0A1</accession>
<dbReference type="EMBL" id="LN890280">
    <property type="protein sequence ID" value="CUR50775.1"/>
    <property type="molecule type" value="Genomic_DNA"/>
</dbReference>
<evidence type="ECO:0000313" key="2">
    <source>
        <dbReference type="EMBL" id="CUR50775.1"/>
    </source>
</evidence>
<dbReference type="AlphaFoldDB" id="A0A128A0A1"/>
<sequence length="92" mass="9855">MQIGGTKILASAKYIYLVAFFALLSGMFYPIITHSTWDPVISGTLILFVGLAGTVSIYKAATAEKHKKAYLIIGLAVTSLALFLVYGAIGRI</sequence>
<keyword evidence="1" id="KW-0812">Transmembrane</keyword>